<dbReference type="SUPFAM" id="SSF55205">
    <property type="entry name" value="EPT/RTPC-like"/>
    <property type="match status" value="1"/>
</dbReference>
<dbReference type="Pfam" id="PF00275">
    <property type="entry name" value="EPSP_synthase"/>
    <property type="match status" value="1"/>
</dbReference>
<comment type="similarity">
    <text evidence="2 7">Belongs to the EPSP synthase family.</text>
</comment>
<dbReference type="Proteomes" id="UP001171945">
    <property type="component" value="Unassembled WGS sequence"/>
</dbReference>
<comment type="subcellular location">
    <subcellularLocation>
        <location evidence="7">Cytoplasm</location>
    </subcellularLocation>
</comment>
<dbReference type="PANTHER" id="PTHR21090:SF5">
    <property type="entry name" value="PENTAFUNCTIONAL AROM POLYPEPTIDE"/>
    <property type="match status" value="1"/>
</dbReference>
<comment type="caution">
    <text evidence="7">Lacks conserved residue(s) required for the propagation of feature annotation.</text>
</comment>
<dbReference type="Gene3D" id="3.65.10.10">
    <property type="entry name" value="Enolpyruvate transferase domain"/>
    <property type="match status" value="2"/>
</dbReference>
<evidence type="ECO:0000256" key="6">
    <source>
        <dbReference type="ARBA" id="ARBA00044633"/>
    </source>
</evidence>
<feature type="binding site" evidence="7">
    <location>
        <position position="393"/>
    </location>
    <ligand>
        <name>phosphoenolpyruvate</name>
        <dbReference type="ChEBI" id="CHEBI:58702"/>
    </ligand>
</feature>
<keyword evidence="4 7" id="KW-0808">Transferase</keyword>
<proteinExistence type="inferred from homology"/>
<comment type="pathway">
    <text evidence="1 7">Metabolic intermediate biosynthesis; chorismate biosynthesis; chorismate from D-erythrose 4-phosphate and phosphoenolpyruvate: step 6/7.</text>
</comment>
<feature type="domain" description="Enolpyruvate transferase" evidence="8">
    <location>
        <begin position="12"/>
        <end position="426"/>
    </location>
</feature>
<feature type="binding site" evidence="7">
    <location>
        <position position="175"/>
    </location>
    <ligand>
        <name>3-phosphoshikimate</name>
        <dbReference type="ChEBI" id="CHEBI:145989"/>
    </ligand>
</feature>
<feature type="binding site" evidence="7">
    <location>
        <position position="173"/>
    </location>
    <ligand>
        <name>3-phosphoshikimate</name>
        <dbReference type="ChEBI" id="CHEBI:145989"/>
    </ligand>
</feature>
<dbReference type="NCBIfam" id="TIGR01356">
    <property type="entry name" value="aroA"/>
    <property type="match status" value="1"/>
</dbReference>
<keyword evidence="5 7" id="KW-0057">Aromatic amino acid biosynthesis</keyword>
<feature type="binding site" evidence="7">
    <location>
        <position position="28"/>
    </location>
    <ligand>
        <name>3-phosphoshikimate</name>
        <dbReference type="ChEBI" id="CHEBI:145989"/>
    </ligand>
</feature>
<dbReference type="InterPro" id="IPR036968">
    <property type="entry name" value="Enolpyruvate_Tfrase_sf"/>
</dbReference>
<evidence type="ECO:0000256" key="2">
    <source>
        <dbReference type="ARBA" id="ARBA00009948"/>
    </source>
</evidence>
<keyword evidence="7" id="KW-0963">Cytoplasm</keyword>
<dbReference type="PANTHER" id="PTHR21090">
    <property type="entry name" value="AROM/DEHYDROQUINATE SYNTHASE"/>
    <property type="match status" value="1"/>
</dbReference>
<evidence type="ECO:0000256" key="7">
    <source>
        <dbReference type="HAMAP-Rule" id="MF_00210"/>
    </source>
</evidence>
<evidence type="ECO:0000256" key="4">
    <source>
        <dbReference type="ARBA" id="ARBA00022679"/>
    </source>
</evidence>
<feature type="binding site" evidence="7">
    <location>
        <position position="321"/>
    </location>
    <ligand>
        <name>3-phosphoshikimate</name>
        <dbReference type="ChEBI" id="CHEBI:145989"/>
    </ligand>
</feature>
<dbReference type="InterPro" id="IPR013792">
    <property type="entry name" value="RNA3'P_cycl/enolpyr_Trfase_a/b"/>
</dbReference>
<dbReference type="GO" id="GO:0003866">
    <property type="term" value="F:3-phosphoshikimate 1-carboxyvinyltransferase activity"/>
    <property type="evidence" value="ECO:0007669"/>
    <property type="project" value="UniProtKB-EC"/>
</dbReference>
<evidence type="ECO:0000313" key="10">
    <source>
        <dbReference type="Proteomes" id="UP001171945"/>
    </source>
</evidence>
<evidence type="ECO:0000256" key="3">
    <source>
        <dbReference type="ARBA" id="ARBA00022605"/>
    </source>
</evidence>
<protein>
    <recommendedName>
        <fullName evidence="7">3-phosphoshikimate 1-carboxyvinyltransferase</fullName>
        <ecNumber evidence="7">2.5.1.19</ecNumber>
    </recommendedName>
    <alternativeName>
        <fullName evidence="7">5-enolpyruvylshikimate-3-phosphate synthase</fullName>
        <shortName evidence="7">EPSP synthase</shortName>
        <shortName evidence="7">EPSPS</shortName>
    </alternativeName>
</protein>
<feature type="binding site" evidence="7">
    <location>
        <position position="32"/>
    </location>
    <ligand>
        <name>3-phosphoshikimate</name>
        <dbReference type="ChEBI" id="CHEBI:145989"/>
    </ligand>
</feature>
<feature type="active site" description="Proton acceptor" evidence="7">
    <location>
        <position position="321"/>
    </location>
</feature>
<evidence type="ECO:0000256" key="5">
    <source>
        <dbReference type="ARBA" id="ARBA00023141"/>
    </source>
</evidence>
<feature type="binding site" evidence="7">
    <location>
        <position position="27"/>
    </location>
    <ligand>
        <name>3-phosphoshikimate</name>
        <dbReference type="ChEBI" id="CHEBI:145989"/>
    </ligand>
</feature>
<evidence type="ECO:0000256" key="1">
    <source>
        <dbReference type="ARBA" id="ARBA00004811"/>
    </source>
</evidence>
<comment type="subunit">
    <text evidence="7">Monomer.</text>
</comment>
<accession>A0ABT7VU13</accession>
<evidence type="ECO:0000259" key="8">
    <source>
        <dbReference type="Pfam" id="PF00275"/>
    </source>
</evidence>
<dbReference type="InterPro" id="IPR001986">
    <property type="entry name" value="Enolpyruvate_Tfrase_dom"/>
</dbReference>
<keyword evidence="10" id="KW-1185">Reference proteome</keyword>
<organism evidence="9 10">
    <name type="scientific">Candidatus Marithioploca araucensis</name>
    <dbReference type="NCBI Taxonomy" id="70273"/>
    <lineage>
        <taxon>Bacteria</taxon>
        <taxon>Pseudomonadati</taxon>
        <taxon>Pseudomonadota</taxon>
        <taxon>Gammaproteobacteria</taxon>
        <taxon>Thiotrichales</taxon>
        <taxon>Thiotrichaceae</taxon>
        <taxon>Candidatus Marithioploca</taxon>
    </lineage>
</organism>
<dbReference type="PROSITE" id="PS00885">
    <property type="entry name" value="EPSP_SYNTHASE_2"/>
    <property type="match status" value="1"/>
</dbReference>
<evidence type="ECO:0000313" key="9">
    <source>
        <dbReference type="EMBL" id="MDM8563042.1"/>
    </source>
</evidence>
<keyword evidence="3 7" id="KW-0028">Amino-acid biosynthesis</keyword>
<gene>
    <name evidence="7 9" type="primary">aroA</name>
    <name evidence="9" type="ORF">QUF54_06795</name>
</gene>
<comment type="function">
    <text evidence="7">Catalyzes the transfer of the enolpyruvyl moiety of phosphoenolpyruvate (PEP) to the 5-hydroxyl of shikimate-3-phosphate (S3P) to produce enolpyruvyl shikimate-3-phosphate and inorganic phosphate.</text>
</comment>
<comment type="catalytic activity">
    <reaction evidence="6">
        <text>3-phosphoshikimate + phosphoenolpyruvate = 5-O-(1-carboxyvinyl)-3-phosphoshikimate + phosphate</text>
        <dbReference type="Rhea" id="RHEA:21256"/>
        <dbReference type="ChEBI" id="CHEBI:43474"/>
        <dbReference type="ChEBI" id="CHEBI:57701"/>
        <dbReference type="ChEBI" id="CHEBI:58702"/>
        <dbReference type="ChEBI" id="CHEBI:145989"/>
        <dbReference type="EC" id="2.5.1.19"/>
    </reaction>
    <physiologicalReaction direction="left-to-right" evidence="6">
        <dbReference type="Rhea" id="RHEA:21257"/>
    </physiologicalReaction>
</comment>
<feature type="binding site" evidence="7">
    <location>
        <position position="348"/>
    </location>
    <ligand>
        <name>3-phosphoshikimate</name>
        <dbReference type="ChEBI" id="CHEBI:145989"/>
    </ligand>
</feature>
<reference evidence="9" key="1">
    <citation type="submission" date="2023-06" db="EMBL/GenBank/DDBJ databases">
        <title>Uncultivated large filamentous bacteria from sulfidic sediments reveal new species and different genomic features in energy metabolism and defense.</title>
        <authorList>
            <person name="Fonseca A."/>
        </authorList>
    </citation>
    <scope>NUCLEOTIDE SEQUENCE</scope>
    <source>
        <strain evidence="9">HSG4</strain>
    </source>
</reference>
<dbReference type="InterPro" id="IPR023193">
    <property type="entry name" value="EPSP_synthase_CS"/>
</dbReference>
<dbReference type="PROSITE" id="PS00104">
    <property type="entry name" value="EPSP_SYNTHASE_1"/>
    <property type="match status" value="1"/>
</dbReference>
<feature type="binding site" evidence="7">
    <location>
        <position position="100"/>
    </location>
    <ligand>
        <name>phosphoenolpyruvate</name>
        <dbReference type="ChEBI" id="CHEBI:58702"/>
    </ligand>
</feature>
<dbReference type="InterPro" id="IPR006264">
    <property type="entry name" value="EPSP_synthase"/>
</dbReference>
<feature type="binding site" evidence="7">
    <location>
        <position position="128"/>
    </location>
    <ligand>
        <name>phosphoenolpyruvate</name>
        <dbReference type="ChEBI" id="CHEBI:58702"/>
    </ligand>
</feature>
<feature type="binding site" evidence="7">
    <location>
        <position position="175"/>
    </location>
    <ligand>
        <name>phosphoenolpyruvate</name>
        <dbReference type="ChEBI" id="CHEBI:58702"/>
    </ligand>
</feature>
<dbReference type="CDD" id="cd01556">
    <property type="entry name" value="EPSP_synthase"/>
    <property type="match status" value="1"/>
</dbReference>
<feature type="binding site" evidence="7">
    <location>
        <position position="27"/>
    </location>
    <ligand>
        <name>phosphoenolpyruvate</name>
        <dbReference type="ChEBI" id="CHEBI:58702"/>
    </ligand>
</feature>
<dbReference type="PIRSF" id="PIRSF000505">
    <property type="entry name" value="EPSPS"/>
    <property type="match status" value="1"/>
</dbReference>
<dbReference type="EMBL" id="JAUCGM010000417">
    <property type="protein sequence ID" value="MDM8563042.1"/>
    <property type="molecule type" value="Genomic_DNA"/>
</dbReference>
<name>A0ABT7VU13_9GAMM</name>
<sequence length="441" mass="46948">METFSTQKFIVNPGGKINGTLRVPGDKSISHRAIMLGALAKGITQINGFLDAEDTNATLDAFKEMGVPIEETTSGELIIHGVGLHGLQAPSAPLYLGNSGTAIRLLTGIMAGQTFSVEIGGDESLSRRPMRRITEPLNAMGAHVLASDNDNPPLIILDKQRLQGIDYTLPIPSAQIKSCLLLAGLYANGTTCVTEPVPTRDHTERMLHSFGYPIKREGRRVCLQGGGKLQGISIDVPADISSAAFFIVATIITKGGDLLLNHVGINPTRTGVINILRQMGANITLHNQRNIGGEQIADIHVRSSSLHGIKIPQDQVPLAIDEFPIIFIAAACAKGETVLTGAEELRVKESDRIQVMADGLRAIGIDAKPTTDGMVVRGGKIRGGVVNSCGDHRVAMAFTMAALCAKEAITIEDCTNVSTSFPNFVNLAQETGIDIKLVNQL</sequence>
<comment type="caution">
    <text evidence="9">The sequence shown here is derived from an EMBL/GenBank/DDBJ whole genome shotgun (WGS) entry which is preliminary data.</text>
</comment>
<feature type="binding site" evidence="7">
    <location>
        <position position="352"/>
    </location>
    <ligand>
        <name>phosphoenolpyruvate</name>
        <dbReference type="ChEBI" id="CHEBI:58702"/>
    </ligand>
</feature>
<dbReference type="HAMAP" id="MF_00210">
    <property type="entry name" value="EPSP_synth"/>
    <property type="match status" value="1"/>
</dbReference>
<dbReference type="EC" id="2.5.1.19" evidence="7"/>